<dbReference type="Pfam" id="PF01565">
    <property type="entry name" value="FAD_binding_4"/>
    <property type="match status" value="1"/>
</dbReference>
<feature type="domain" description="FAD-binding PCMH-type" evidence="6">
    <location>
        <begin position="83"/>
        <end position="256"/>
    </location>
</feature>
<dbReference type="OrthoDB" id="407275at2759"/>
<evidence type="ECO:0000256" key="5">
    <source>
        <dbReference type="SAM" id="SignalP"/>
    </source>
</evidence>
<evidence type="ECO:0000259" key="6">
    <source>
        <dbReference type="PROSITE" id="PS51387"/>
    </source>
</evidence>
<reference evidence="7 9" key="1">
    <citation type="submission" date="2020-01" db="EMBL/GenBank/DDBJ databases">
        <authorList>
            <consortium name="DOE Joint Genome Institute"/>
            <person name="Haridas S."/>
            <person name="Albert R."/>
            <person name="Binder M."/>
            <person name="Bloem J."/>
            <person name="Labutti K."/>
            <person name="Salamov A."/>
            <person name="Andreopoulos B."/>
            <person name="Baker S.E."/>
            <person name="Barry K."/>
            <person name="Bills G."/>
            <person name="Bluhm B.H."/>
            <person name="Cannon C."/>
            <person name="Castanera R."/>
            <person name="Culley D.E."/>
            <person name="Daum C."/>
            <person name="Ezra D."/>
            <person name="Gonzalez J.B."/>
            <person name="Henrissat B."/>
            <person name="Kuo A."/>
            <person name="Liang C."/>
            <person name="Lipzen A."/>
            <person name="Lutzoni F."/>
            <person name="Magnuson J."/>
            <person name="Mondo S."/>
            <person name="Nolan M."/>
            <person name="Ohm R."/>
            <person name="Pangilinan J."/>
            <person name="Park H.-J."/>
            <person name="Ramirez L."/>
            <person name="Alfaro M."/>
            <person name="Sun H."/>
            <person name="Tritt A."/>
            <person name="Yoshinaga Y."/>
            <person name="Zwiers L.-H."/>
            <person name="Turgeon B.G."/>
            <person name="Goodwin S.B."/>
            <person name="Spatafora J.W."/>
            <person name="Crous P.W."/>
            <person name="Grigoriev I.V."/>
        </authorList>
    </citation>
    <scope>NUCLEOTIDE SEQUENCE</scope>
    <source>
        <strain evidence="7 9">CBS 781.70</strain>
    </source>
</reference>
<dbReference type="AlphaFoldDB" id="A0A6G1FXL2"/>
<dbReference type="Pfam" id="PF08031">
    <property type="entry name" value="BBE"/>
    <property type="match status" value="1"/>
</dbReference>
<dbReference type="Gene3D" id="3.40.462.20">
    <property type="match status" value="1"/>
</dbReference>
<sequence>MKHISRSITLGFALAGAATAGVQEQQVIPPQHVISPESSCSETQEGAFTQHGFEDCLAKQAMSIFYPEDEEYAPMIYPYNLRIPIYPKAVVVPEDAQGVSLAVRCGHQCGLKVQPRSGGHSFGNFGLGGKDGQLVISMQNFQDEIEIDEQGIAKVGTGYRLGNVALSIYEKGKRVLAHGTCPGVGVGGHFTHGGNGYSSRRYGLAVDQIVGLDVVTADGAIVYASEKQNRELYWALRGAADSFGIITTFYLQTSPAPENVVWYSIRANMDILKNETQFVHYFEHMQNFAQNATIVDRNLGMGMYYDNWNHHLYGTYFGSEEHFRENIWPSMRDAYLLEPQSIVIASVSWPESLQNLAEKVPLQQPKFGYDMASNFHSTALTIPSTNLVTRDAWVNYFNYIQTLPNIADDGVGWFGMLGLEGGPDSQVQRKDRDENFAAYHRKDKFWDFLHYSYVPDETTPQDFPLWSIEVADGLTAAIMDAMPSAEFGMYMNHVDPTLNKEEVIKYYYGGETLYTRLQKAKAVWDPEEVFWNPQSIAPAPRSRSGWSKLGLGNVFRTLQIAPSIVPEL</sequence>
<dbReference type="Proteomes" id="UP000504638">
    <property type="component" value="Unplaced"/>
</dbReference>
<evidence type="ECO:0000256" key="2">
    <source>
        <dbReference type="ARBA" id="ARBA00022630"/>
    </source>
</evidence>
<dbReference type="GO" id="GO:0071949">
    <property type="term" value="F:FAD binding"/>
    <property type="evidence" value="ECO:0007669"/>
    <property type="project" value="InterPro"/>
</dbReference>
<keyword evidence="2" id="KW-0285">Flavoprotein</keyword>
<dbReference type="GeneID" id="54420502"/>
<dbReference type="InterPro" id="IPR016169">
    <property type="entry name" value="FAD-bd_PCMH_sub2"/>
</dbReference>
<keyword evidence="3" id="KW-0274">FAD</keyword>
<dbReference type="Gene3D" id="3.30.465.10">
    <property type="match status" value="1"/>
</dbReference>
<protein>
    <submittedName>
        <fullName evidence="7 9">FAD-binding domain-containing protein</fullName>
    </submittedName>
</protein>
<feature type="signal peptide" evidence="5">
    <location>
        <begin position="1"/>
        <end position="20"/>
    </location>
</feature>
<proteinExistence type="inferred from homology"/>
<dbReference type="SUPFAM" id="SSF56176">
    <property type="entry name" value="FAD-binding/transporter-associated domain-like"/>
    <property type="match status" value="1"/>
</dbReference>
<organism evidence="7">
    <name type="scientific">Eremomyces bilateralis CBS 781.70</name>
    <dbReference type="NCBI Taxonomy" id="1392243"/>
    <lineage>
        <taxon>Eukaryota</taxon>
        <taxon>Fungi</taxon>
        <taxon>Dikarya</taxon>
        <taxon>Ascomycota</taxon>
        <taxon>Pezizomycotina</taxon>
        <taxon>Dothideomycetes</taxon>
        <taxon>Dothideomycetes incertae sedis</taxon>
        <taxon>Eremomycetales</taxon>
        <taxon>Eremomycetaceae</taxon>
        <taxon>Eremomyces</taxon>
    </lineage>
</organism>
<dbReference type="InterPro" id="IPR016166">
    <property type="entry name" value="FAD-bd_PCMH"/>
</dbReference>
<keyword evidence="4" id="KW-0560">Oxidoreductase</keyword>
<dbReference type="EMBL" id="ML975166">
    <property type="protein sequence ID" value="KAF1810406.1"/>
    <property type="molecule type" value="Genomic_DNA"/>
</dbReference>
<keyword evidence="5" id="KW-0732">Signal</keyword>
<name>A0A6G1FXL2_9PEZI</name>
<dbReference type="InterPro" id="IPR050416">
    <property type="entry name" value="FAD-linked_Oxidoreductase"/>
</dbReference>
<keyword evidence="8" id="KW-1185">Reference proteome</keyword>
<evidence type="ECO:0000256" key="3">
    <source>
        <dbReference type="ARBA" id="ARBA00022827"/>
    </source>
</evidence>
<reference evidence="9" key="3">
    <citation type="submission" date="2025-04" db="UniProtKB">
        <authorList>
            <consortium name="RefSeq"/>
        </authorList>
    </citation>
    <scope>IDENTIFICATION</scope>
    <source>
        <strain evidence="9">CBS 781.70</strain>
    </source>
</reference>
<dbReference type="InterPro" id="IPR012951">
    <property type="entry name" value="BBE"/>
</dbReference>
<dbReference type="PANTHER" id="PTHR42973:SF15">
    <property type="entry name" value="FAD-BINDING PCMH-TYPE DOMAIN-CONTAINING PROTEIN"/>
    <property type="match status" value="1"/>
</dbReference>
<reference evidence="9" key="2">
    <citation type="submission" date="2020-04" db="EMBL/GenBank/DDBJ databases">
        <authorList>
            <consortium name="NCBI Genome Project"/>
        </authorList>
    </citation>
    <scope>NUCLEOTIDE SEQUENCE</scope>
    <source>
        <strain evidence="9">CBS 781.70</strain>
    </source>
</reference>
<evidence type="ECO:0000256" key="4">
    <source>
        <dbReference type="ARBA" id="ARBA00023002"/>
    </source>
</evidence>
<evidence type="ECO:0000313" key="8">
    <source>
        <dbReference type="Proteomes" id="UP000504638"/>
    </source>
</evidence>
<evidence type="ECO:0000313" key="7">
    <source>
        <dbReference type="EMBL" id="KAF1810406.1"/>
    </source>
</evidence>
<dbReference type="PROSITE" id="PS51387">
    <property type="entry name" value="FAD_PCMH"/>
    <property type="match status" value="1"/>
</dbReference>
<dbReference type="RefSeq" id="XP_033532037.1">
    <property type="nucleotide sequence ID" value="XM_033679932.1"/>
</dbReference>
<evidence type="ECO:0000256" key="1">
    <source>
        <dbReference type="ARBA" id="ARBA00005466"/>
    </source>
</evidence>
<feature type="chain" id="PRO_5044631676" evidence="5">
    <location>
        <begin position="21"/>
        <end position="568"/>
    </location>
</feature>
<dbReference type="PANTHER" id="PTHR42973">
    <property type="entry name" value="BINDING OXIDOREDUCTASE, PUTATIVE (AFU_ORTHOLOGUE AFUA_1G17690)-RELATED"/>
    <property type="match status" value="1"/>
</dbReference>
<dbReference type="InterPro" id="IPR006094">
    <property type="entry name" value="Oxid_FAD_bind_N"/>
</dbReference>
<comment type="similarity">
    <text evidence="1">Belongs to the oxygen-dependent FAD-linked oxidoreductase family.</text>
</comment>
<accession>A0A6G1FXL2</accession>
<dbReference type="InterPro" id="IPR036318">
    <property type="entry name" value="FAD-bd_PCMH-like_sf"/>
</dbReference>
<gene>
    <name evidence="7 9" type="ORF">P152DRAFT_460530</name>
</gene>
<dbReference type="GO" id="GO:0016491">
    <property type="term" value="F:oxidoreductase activity"/>
    <property type="evidence" value="ECO:0007669"/>
    <property type="project" value="UniProtKB-KW"/>
</dbReference>
<evidence type="ECO:0000313" key="9">
    <source>
        <dbReference type="RefSeq" id="XP_033532037.1"/>
    </source>
</evidence>